<keyword evidence="5" id="KW-0547">Nucleotide-binding</keyword>
<evidence type="ECO:0000256" key="11">
    <source>
        <dbReference type="ARBA" id="ARBA00022881"/>
    </source>
</evidence>
<dbReference type="PROSITE" id="PS00211">
    <property type="entry name" value="ABC_TRANSPORTER_1"/>
    <property type="match status" value="2"/>
</dbReference>
<protein>
    <recommendedName>
        <fullName evidence="15">UvrABC system protein A</fullName>
    </recommendedName>
    <alternativeName>
        <fullName evidence="16">Excinuclease ABC subunit A</fullName>
    </alternativeName>
</protein>
<dbReference type="InterPro" id="IPR041552">
    <property type="entry name" value="UvrA_DNA-bd"/>
</dbReference>
<dbReference type="GO" id="GO:0006289">
    <property type="term" value="P:nucleotide-excision repair"/>
    <property type="evidence" value="ECO:0007669"/>
    <property type="project" value="InterPro"/>
</dbReference>
<dbReference type="Gene3D" id="1.20.1580.10">
    <property type="entry name" value="ABC transporter ATPase like domain"/>
    <property type="match status" value="2"/>
</dbReference>
<evidence type="ECO:0000256" key="5">
    <source>
        <dbReference type="ARBA" id="ARBA00022741"/>
    </source>
</evidence>
<evidence type="ECO:0000256" key="4">
    <source>
        <dbReference type="ARBA" id="ARBA00022737"/>
    </source>
</evidence>
<dbReference type="Gene3D" id="3.40.50.300">
    <property type="entry name" value="P-loop containing nucleotide triphosphate hydrolases"/>
    <property type="match status" value="2"/>
</dbReference>
<evidence type="ECO:0000256" key="13">
    <source>
        <dbReference type="ARBA" id="ARBA00023204"/>
    </source>
</evidence>
<dbReference type="GO" id="GO:0008270">
    <property type="term" value="F:zinc ion binding"/>
    <property type="evidence" value="ECO:0007669"/>
    <property type="project" value="UniProtKB-KW"/>
</dbReference>
<dbReference type="Pfam" id="PF17755">
    <property type="entry name" value="UvrA_DNA-bind"/>
    <property type="match status" value="1"/>
</dbReference>
<evidence type="ECO:0000256" key="2">
    <source>
        <dbReference type="ARBA" id="ARBA00022490"/>
    </source>
</evidence>
<sequence>MDEAVKKPEQQVGERPRHGYVRVRGAREHNLKNVDVDIPRDAMVVLTGVSGSGKSSLAFGTLYAEAQRRYLESVSPYARRLFHQMGVPEVDEIDGLPPAVALQQQRGSPTTRSSVGSVTTLSNLLRMLYSRAGDYPRSQELLYAEAFSPNSAEGACPRCHGLGRIYDVTEHSMVPDDRLTIRERAIAAWPTAWHGQNLRDILTTLGYDIDKPWRQLPKKARNWILFTDEQPTVPVYAGYDAKEVHRALKRKEEPSYQGTFTGARRYVMETFANTASAMMKKRVARFMLSTECPACHGKRLKPEALSVKFAGMDIADIARVPLQRLTELMRPYCENASAGREAHPEKAVVVLRIAQDLVGRLGVLLDLGLGYLTLERSTPTLSPGELQRLRLATQVRSNLFGVVYVLDEPSAGLHPADTEALLRALDRLKAAGNSLFVVEHELDVIRHADWIVDVGPDAGTHGGEILYSGPLDGLRKIERSRTREYLFGSRAPPKRRERSPQGWLRLRGVTRNNLRNLDVDLPLGVLASVTGVSGSGKSSLVSQFLVDALAQHFGQASSPEEPDEEDLERAPVGTIGGEITEGLERLKRLVVVDQKPIGRTPRSNLATYTGLFDNVRKLFAATKEARRHRYDAGRFSFNLPKGRCPTCQGEGFVCVELLFLPSVYAPCPDCHGARYNGETLSVKLNGKSIADVLAMTVEAAHAFFADEPVIARSLNVLRQVGLEYIRLGQPATELSGGEAQRVKLATELQRTQRSQTIYVLDEPTTGLHPSDVEKLIVQLDGLVASGSSVIVVEHDMAVVAASDWVIDIGPSAGEDGGRIVAAGTPVEVASQSLNSRTAHYLERVLAQDRGARLPQP</sequence>
<dbReference type="NCBIfam" id="TIGR00630">
    <property type="entry name" value="uvra"/>
    <property type="match status" value="1"/>
</dbReference>
<organism evidence="18 19">
    <name type="scientific">Bradyrhizobium elkanii</name>
    <dbReference type="NCBI Taxonomy" id="29448"/>
    <lineage>
        <taxon>Bacteria</taxon>
        <taxon>Pseudomonadati</taxon>
        <taxon>Pseudomonadota</taxon>
        <taxon>Alphaproteobacteria</taxon>
        <taxon>Hyphomicrobiales</taxon>
        <taxon>Nitrobacteraceae</taxon>
        <taxon>Bradyrhizobium</taxon>
    </lineage>
</organism>
<evidence type="ECO:0000256" key="3">
    <source>
        <dbReference type="ARBA" id="ARBA00022723"/>
    </source>
</evidence>
<dbReference type="PANTHER" id="PTHR43152:SF1">
    <property type="entry name" value="UVRA PROTEIN"/>
    <property type="match status" value="1"/>
</dbReference>
<dbReference type="Gene3D" id="1.10.8.280">
    <property type="entry name" value="ABC transporter ATPase domain-like"/>
    <property type="match status" value="1"/>
</dbReference>
<evidence type="ECO:0000256" key="8">
    <source>
        <dbReference type="ARBA" id="ARBA00022771"/>
    </source>
</evidence>
<dbReference type="EMBL" id="JAFICZ010000001">
    <property type="protein sequence ID" value="MBP1294233.1"/>
    <property type="molecule type" value="Genomic_DNA"/>
</dbReference>
<evidence type="ECO:0000256" key="16">
    <source>
        <dbReference type="ARBA" id="ARBA00042156"/>
    </source>
</evidence>
<evidence type="ECO:0000256" key="15">
    <source>
        <dbReference type="ARBA" id="ARBA00039316"/>
    </source>
</evidence>
<evidence type="ECO:0000256" key="7">
    <source>
        <dbReference type="ARBA" id="ARBA00022769"/>
    </source>
</evidence>
<dbReference type="GO" id="GO:0003677">
    <property type="term" value="F:DNA binding"/>
    <property type="evidence" value="ECO:0007669"/>
    <property type="project" value="UniProtKB-KW"/>
</dbReference>
<comment type="caution">
    <text evidence="18">The sequence shown here is derived from an EMBL/GenBank/DDBJ whole genome shotgun (WGS) entry which is preliminary data.</text>
</comment>
<evidence type="ECO:0000256" key="12">
    <source>
        <dbReference type="ARBA" id="ARBA00023125"/>
    </source>
</evidence>
<proteinExistence type="inferred from homology"/>
<dbReference type="RefSeq" id="WP_209944230.1">
    <property type="nucleotide sequence ID" value="NZ_JAFICZ010000001.1"/>
</dbReference>
<dbReference type="GO" id="GO:0016887">
    <property type="term" value="F:ATP hydrolysis activity"/>
    <property type="evidence" value="ECO:0007669"/>
    <property type="project" value="InterPro"/>
</dbReference>
<dbReference type="Proteomes" id="UP000673383">
    <property type="component" value="Unassembled WGS sequence"/>
</dbReference>
<gene>
    <name evidence="18" type="ORF">JOH49_003986</name>
</gene>
<evidence type="ECO:0000313" key="19">
    <source>
        <dbReference type="Proteomes" id="UP000673383"/>
    </source>
</evidence>
<evidence type="ECO:0000256" key="10">
    <source>
        <dbReference type="ARBA" id="ARBA00022840"/>
    </source>
</evidence>
<evidence type="ECO:0000256" key="1">
    <source>
        <dbReference type="ARBA" id="ARBA00004496"/>
    </source>
</evidence>
<comment type="similarity">
    <text evidence="14">Belongs to the ABC transporter superfamily. UvrA family.</text>
</comment>
<keyword evidence="12" id="KW-0238">DNA-binding</keyword>
<keyword evidence="4" id="KW-0677">Repeat</keyword>
<accession>A0A8I2C4R3</accession>
<keyword evidence="2" id="KW-0963">Cytoplasm</keyword>
<keyword evidence="11" id="KW-0267">Excision nuclease</keyword>
<keyword evidence="10" id="KW-0067">ATP-binding</keyword>
<feature type="domain" description="ABC transporter" evidence="17">
    <location>
        <begin position="504"/>
        <end position="841"/>
    </location>
</feature>
<name>A0A8I2C4R3_BRAEL</name>
<dbReference type="GO" id="GO:0005737">
    <property type="term" value="C:cytoplasm"/>
    <property type="evidence" value="ECO:0007669"/>
    <property type="project" value="UniProtKB-SubCell"/>
</dbReference>
<keyword evidence="3" id="KW-0479">Metal-binding</keyword>
<dbReference type="InterPro" id="IPR004602">
    <property type="entry name" value="UvrA"/>
</dbReference>
<dbReference type="InterPro" id="IPR003439">
    <property type="entry name" value="ABC_transporter-like_ATP-bd"/>
</dbReference>
<keyword evidence="7" id="KW-0228">DNA excision</keyword>
<evidence type="ECO:0000313" key="18">
    <source>
        <dbReference type="EMBL" id="MBP1294233.1"/>
    </source>
</evidence>
<evidence type="ECO:0000256" key="6">
    <source>
        <dbReference type="ARBA" id="ARBA00022763"/>
    </source>
</evidence>
<dbReference type="InterPro" id="IPR017871">
    <property type="entry name" value="ABC_transporter-like_CS"/>
</dbReference>
<reference evidence="18" key="1">
    <citation type="submission" date="2021-02" db="EMBL/GenBank/DDBJ databases">
        <title>Genomic Encyclopedia of Type Strains, Phase IV (KMG-V): Genome sequencing to study the core and pangenomes of soil and plant-associated prokaryotes.</title>
        <authorList>
            <person name="Whitman W."/>
        </authorList>
    </citation>
    <scope>NUCLEOTIDE SEQUENCE</scope>
    <source>
        <strain evidence="18">USDA 406</strain>
    </source>
</reference>
<evidence type="ECO:0000259" key="17">
    <source>
        <dbReference type="PROSITE" id="PS50893"/>
    </source>
</evidence>
<dbReference type="SUPFAM" id="SSF52540">
    <property type="entry name" value="P-loop containing nucleoside triphosphate hydrolases"/>
    <property type="match status" value="2"/>
</dbReference>
<keyword evidence="13" id="KW-0234">DNA repair</keyword>
<dbReference type="AlphaFoldDB" id="A0A8I2C4R3"/>
<dbReference type="InterPro" id="IPR027417">
    <property type="entry name" value="P-loop_NTPase"/>
</dbReference>
<dbReference type="GO" id="GO:0009380">
    <property type="term" value="C:excinuclease repair complex"/>
    <property type="evidence" value="ECO:0007669"/>
    <property type="project" value="InterPro"/>
</dbReference>
<dbReference type="PROSITE" id="PS50893">
    <property type="entry name" value="ABC_TRANSPORTER_2"/>
    <property type="match status" value="1"/>
</dbReference>
<keyword evidence="9" id="KW-0862">Zinc</keyword>
<dbReference type="GO" id="GO:0005524">
    <property type="term" value="F:ATP binding"/>
    <property type="evidence" value="ECO:0007669"/>
    <property type="project" value="UniProtKB-KW"/>
</dbReference>
<keyword evidence="8" id="KW-0863">Zinc-finger</keyword>
<dbReference type="PANTHER" id="PTHR43152">
    <property type="entry name" value="UVRABC SYSTEM PROTEIN A"/>
    <property type="match status" value="1"/>
</dbReference>
<evidence type="ECO:0000256" key="14">
    <source>
        <dbReference type="ARBA" id="ARBA00038000"/>
    </source>
</evidence>
<dbReference type="GO" id="GO:0004518">
    <property type="term" value="F:nuclease activity"/>
    <property type="evidence" value="ECO:0007669"/>
    <property type="project" value="UniProtKB-KW"/>
</dbReference>
<keyword evidence="6" id="KW-0227">DNA damage</keyword>
<evidence type="ECO:0000256" key="9">
    <source>
        <dbReference type="ARBA" id="ARBA00022833"/>
    </source>
</evidence>
<comment type="subcellular location">
    <subcellularLocation>
        <location evidence="1">Cytoplasm</location>
    </subcellularLocation>
</comment>